<reference evidence="1 2" key="1">
    <citation type="journal article" date="2019" name="Sci. Rep.">
        <title>Orb-weaving spider Araneus ventricosus genome elucidates the spidroin gene catalogue.</title>
        <authorList>
            <person name="Kono N."/>
            <person name="Nakamura H."/>
            <person name="Ohtoshi R."/>
            <person name="Moran D.A.P."/>
            <person name="Shinohara A."/>
            <person name="Yoshida Y."/>
            <person name="Fujiwara M."/>
            <person name="Mori M."/>
            <person name="Tomita M."/>
            <person name="Arakawa K."/>
        </authorList>
    </citation>
    <scope>NUCLEOTIDE SEQUENCE [LARGE SCALE GENOMIC DNA]</scope>
</reference>
<evidence type="ECO:0000313" key="2">
    <source>
        <dbReference type="Proteomes" id="UP000499080"/>
    </source>
</evidence>
<gene>
    <name evidence="1" type="ORF">AVEN_56074_1</name>
</gene>
<dbReference type="EMBL" id="BGPR01062574">
    <property type="protein sequence ID" value="GBO37985.1"/>
    <property type="molecule type" value="Genomic_DNA"/>
</dbReference>
<organism evidence="1 2">
    <name type="scientific">Araneus ventricosus</name>
    <name type="common">Orbweaver spider</name>
    <name type="synonym">Epeira ventricosa</name>
    <dbReference type="NCBI Taxonomy" id="182803"/>
    <lineage>
        <taxon>Eukaryota</taxon>
        <taxon>Metazoa</taxon>
        <taxon>Ecdysozoa</taxon>
        <taxon>Arthropoda</taxon>
        <taxon>Chelicerata</taxon>
        <taxon>Arachnida</taxon>
        <taxon>Araneae</taxon>
        <taxon>Araneomorphae</taxon>
        <taxon>Entelegynae</taxon>
        <taxon>Araneoidea</taxon>
        <taxon>Araneidae</taxon>
        <taxon>Araneus</taxon>
    </lineage>
</organism>
<protein>
    <submittedName>
        <fullName evidence="1">Uncharacterized protein</fullName>
    </submittedName>
</protein>
<accession>A0A4Y2WKD1</accession>
<keyword evidence="2" id="KW-1185">Reference proteome</keyword>
<evidence type="ECO:0000313" key="1">
    <source>
        <dbReference type="EMBL" id="GBO37985.1"/>
    </source>
</evidence>
<proteinExistence type="predicted"/>
<name>A0A4Y2WKD1_ARAVE</name>
<comment type="caution">
    <text evidence="1">The sequence shown here is derived from an EMBL/GenBank/DDBJ whole genome shotgun (WGS) entry which is preliminary data.</text>
</comment>
<dbReference type="Proteomes" id="UP000499080">
    <property type="component" value="Unassembled WGS sequence"/>
</dbReference>
<sequence length="103" mass="11722">MVGRLFWNRRTRYRRQRIKSIKGACESRVLRSLIGRRMLMDSTHAGLLVPQRAFQRGVGKTPRNTPSLGCIRIGDSSGYLQANEGAIANICRTRKFFLPTNTI</sequence>
<dbReference type="AlphaFoldDB" id="A0A4Y2WKD1"/>